<comment type="caution">
    <text evidence="2">The sequence shown here is derived from an EMBL/GenBank/DDBJ whole genome shotgun (WGS) entry which is preliminary data.</text>
</comment>
<dbReference type="Gene3D" id="3.40.630.30">
    <property type="match status" value="1"/>
</dbReference>
<dbReference type="PROSITE" id="PS51186">
    <property type="entry name" value="GNAT"/>
    <property type="match status" value="1"/>
</dbReference>
<evidence type="ECO:0000313" key="2">
    <source>
        <dbReference type="EMBL" id="NEV93020.1"/>
    </source>
</evidence>
<dbReference type="EMBL" id="JAAIKD010000001">
    <property type="protein sequence ID" value="NEV93020.1"/>
    <property type="molecule type" value="Genomic_DNA"/>
</dbReference>
<reference evidence="2 3" key="1">
    <citation type="submission" date="2020-02" db="EMBL/GenBank/DDBJ databases">
        <title>Flavobacteriaceae Psychroflexus bacterium YR1-1, complete genome.</title>
        <authorList>
            <person name="Li Y."/>
            <person name="Wu S."/>
        </authorList>
    </citation>
    <scope>NUCLEOTIDE SEQUENCE [LARGE SCALE GENOMIC DNA]</scope>
    <source>
        <strain evidence="2 3">YR1-1</strain>
    </source>
</reference>
<protein>
    <submittedName>
        <fullName evidence="2">GNAT family N-acetyltransferase</fullName>
    </submittedName>
</protein>
<evidence type="ECO:0000259" key="1">
    <source>
        <dbReference type="PROSITE" id="PS51186"/>
    </source>
</evidence>
<dbReference type="GO" id="GO:0016747">
    <property type="term" value="F:acyltransferase activity, transferring groups other than amino-acyl groups"/>
    <property type="evidence" value="ECO:0007669"/>
    <property type="project" value="InterPro"/>
</dbReference>
<name>A0A6B3R0S3_9FLAO</name>
<dbReference type="InterPro" id="IPR000182">
    <property type="entry name" value="GNAT_dom"/>
</dbReference>
<dbReference type="CDD" id="cd04301">
    <property type="entry name" value="NAT_SF"/>
    <property type="match status" value="1"/>
</dbReference>
<dbReference type="AlphaFoldDB" id="A0A6B3R0S3"/>
<dbReference type="InterPro" id="IPR016181">
    <property type="entry name" value="Acyl_CoA_acyltransferase"/>
</dbReference>
<proteinExistence type="predicted"/>
<dbReference type="RefSeq" id="WP_164003741.1">
    <property type="nucleotide sequence ID" value="NZ_JAAIKD010000001.1"/>
</dbReference>
<accession>A0A6B3R0S3</accession>
<gene>
    <name evidence="2" type="ORF">G3567_02520</name>
</gene>
<dbReference type="SUPFAM" id="SSF55729">
    <property type="entry name" value="Acyl-CoA N-acyltransferases (Nat)"/>
    <property type="match status" value="1"/>
</dbReference>
<sequence length="170" mass="20142">MAPILTNKNIDIEEIIKLRKLSWAYVYGEQWNTMDWTDNLDHFSKTSHWIIREYEEIIAAARLSLIDDIKQIPYYGIFRNLDYLSQEKIGFYSRLVVHPDHQGKGLSNLLDRTRMNQIEEMKIQYAVGTARNWRLKRLSKLGWEINDKVNPNDDLNWKIGDATIIVFKNV</sequence>
<dbReference type="Pfam" id="PF00583">
    <property type="entry name" value="Acetyltransf_1"/>
    <property type="match status" value="1"/>
</dbReference>
<dbReference type="Proteomes" id="UP000478505">
    <property type="component" value="Unassembled WGS sequence"/>
</dbReference>
<evidence type="ECO:0000313" key="3">
    <source>
        <dbReference type="Proteomes" id="UP000478505"/>
    </source>
</evidence>
<keyword evidence="3" id="KW-1185">Reference proteome</keyword>
<organism evidence="2 3">
    <name type="scientific">Psychroflexus aurantiacus</name>
    <dbReference type="NCBI Taxonomy" id="2709310"/>
    <lineage>
        <taxon>Bacteria</taxon>
        <taxon>Pseudomonadati</taxon>
        <taxon>Bacteroidota</taxon>
        <taxon>Flavobacteriia</taxon>
        <taxon>Flavobacteriales</taxon>
        <taxon>Flavobacteriaceae</taxon>
        <taxon>Psychroflexus</taxon>
    </lineage>
</organism>
<keyword evidence="2" id="KW-0808">Transferase</keyword>
<feature type="domain" description="N-acetyltransferase" evidence="1">
    <location>
        <begin position="2"/>
        <end position="170"/>
    </location>
</feature>